<feature type="region of interest" description="Disordered" evidence="3">
    <location>
        <begin position="1266"/>
        <end position="1334"/>
    </location>
</feature>
<feature type="compositionally biased region" description="Pro residues" evidence="3">
    <location>
        <begin position="1314"/>
        <end position="1334"/>
    </location>
</feature>
<evidence type="ECO:0000313" key="4">
    <source>
        <dbReference type="EMBL" id="GBG91335.1"/>
    </source>
</evidence>
<dbReference type="Gene3D" id="1.20.5.340">
    <property type="match status" value="1"/>
</dbReference>
<accession>A0A388M9Y9</accession>
<feature type="compositionally biased region" description="Low complexity" evidence="3">
    <location>
        <begin position="644"/>
        <end position="653"/>
    </location>
</feature>
<keyword evidence="5" id="KW-1185">Reference proteome</keyword>
<reference evidence="4 5" key="1">
    <citation type="journal article" date="2018" name="Cell">
        <title>The Chara Genome: Secondary Complexity and Implications for Plant Terrestrialization.</title>
        <authorList>
            <person name="Nishiyama T."/>
            <person name="Sakayama H."/>
            <person name="Vries J.D."/>
            <person name="Buschmann H."/>
            <person name="Saint-Marcoux D."/>
            <person name="Ullrich K.K."/>
            <person name="Haas F.B."/>
            <person name="Vanderstraeten L."/>
            <person name="Becker D."/>
            <person name="Lang D."/>
            <person name="Vosolsobe S."/>
            <person name="Rombauts S."/>
            <person name="Wilhelmsson P.K.I."/>
            <person name="Janitza P."/>
            <person name="Kern R."/>
            <person name="Heyl A."/>
            <person name="Rumpler F."/>
            <person name="Villalobos L.I.A.C."/>
            <person name="Clay J.M."/>
            <person name="Skokan R."/>
            <person name="Toyoda A."/>
            <person name="Suzuki Y."/>
            <person name="Kagoshima H."/>
            <person name="Schijlen E."/>
            <person name="Tajeshwar N."/>
            <person name="Catarino B."/>
            <person name="Hetherington A.J."/>
            <person name="Saltykova A."/>
            <person name="Bonnot C."/>
            <person name="Breuninger H."/>
            <person name="Symeonidi A."/>
            <person name="Radhakrishnan G.V."/>
            <person name="Van Nieuwerburgh F."/>
            <person name="Deforce D."/>
            <person name="Chang C."/>
            <person name="Karol K.G."/>
            <person name="Hedrich R."/>
            <person name="Ulvskov P."/>
            <person name="Glockner G."/>
            <person name="Delwiche C.F."/>
            <person name="Petrasek J."/>
            <person name="Van de Peer Y."/>
            <person name="Friml J."/>
            <person name="Beilby M."/>
            <person name="Dolan L."/>
            <person name="Kohara Y."/>
            <person name="Sugano S."/>
            <person name="Fujiyama A."/>
            <person name="Delaux P.-M."/>
            <person name="Quint M."/>
            <person name="TheiBen G."/>
            <person name="Hagemann M."/>
            <person name="Harholt J."/>
            <person name="Dunand C."/>
            <person name="Zachgo S."/>
            <person name="Langdale J."/>
            <person name="Maumus F."/>
            <person name="Straeten D.V.D."/>
            <person name="Gould S.B."/>
            <person name="Rensing S.A."/>
        </authorList>
    </citation>
    <scope>NUCLEOTIDE SEQUENCE [LARGE SCALE GENOMIC DNA]</scope>
    <source>
        <strain evidence="4 5">S276</strain>
    </source>
</reference>
<feature type="compositionally biased region" description="Basic and acidic residues" evidence="3">
    <location>
        <begin position="332"/>
        <end position="352"/>
    </location>
</feature>
<feature type="compositionally biased region" description="Basic and acidic residues" evidence="3">
    <location>
        <begin position="427"/>
        <end position="444"/>
    </location>
</feature>
<dbReference type="Gene3D" id="6.10.280.150">
    <property type="match status" value="1"/>
</dbReference>
<feature type="compositionally biased region" description="Low complexity" evidence="3">
    <location>
        <begin position="196"/>
        <end position="206"/>
    </location>
</feature>
<feature type="compositionally biased region" description="Polar residues" evidence="3">
    <location>
        <begin position="1165"/>
        <end position="1178"/>
    </location>
</feature>
<evidence type="ECO:0000256" key="1">
    <source>
        <dbReference type="ARBA" id="ARBA00006993"/>
    </source>
</evidence>
<dbReference type="PANTHER" id="PTHR12902">
    <property type="entry name" value="WASP-1"/>
    <property type="match status" value="1"/>
</dbReference>
<dbReference type="GO" id="GO:0030036">
    <property type="term" value="P:actin cytoskeleton organization"/>
    <property type="evidence" value="ECO:0007669"/>
    <property type="project" value="UniProtKB-UniRule"/>
</dbReference>
<gene>
    <name evidence="4" type="ORF">CBR_g52221</name>
</gene>
<dbReference type="STRING" id="69332.A0A388M9Y9"/>
<organism evidence="4 5">
    <name type="scientific">Chara braunii</name>
    <name type="common">Braun's stonewort</name>
    <dbReference type="NCBI Taxonomy" id="69332"/>
    <lineage>
        <taxon>Eukaryota</taxon>
        <taxon>Viridiplantae</taxon>
        <taxon>Streptophyta</taxon>
        <taxon>Charophyceae</taxon>
        <taxon>Charales</taxon>
        <taxon>Characeae</taxon>
        <taxon>Chara</taxon>
    </lineage>
</organism>
<dbReference type="Proteomes" id="UP000265515">
    <property type="component" value="Unassembled WGS sequence"/>
</dbReference>
<dbReference type="GO" id="GO:0005856">
    <property type="term" value="C:cytoskeleton"/>
    <property type="evidence" value="ECO:0007669"/>
    <property type="project" value="UniProtKB-SubCell"/>
</dbReference>
<feature type="compositionally biased region" description="Polar residues" evidence="3">
    <location>
        <begin position="458"/>
        <end position="474"/>
    </location>
</feature>
<feature type="region of interest" description="Disordered" evidence="3">
    <location>
        <begin position="1047"/>
        <end position="1110"/>
    </location>
</feature>
<feature type="region of interest" description="Disordered" evidence="3">
    <location>
        <begin position="513"/>
        <end position="534"/>
    </location>
</feature>
<name>A0A388M9Y9_CHABU</name>
<evidence type="ECO:0000256" key="3">
    <source>
        <dbReference type="SAM" id="MobiDB-lite"/>
    </source>
</evidence>
<feature type="region of interest" description="Disordered" evidence="3">
    <location>
        <begin position="825"/>
        <end position="882"/>
    </location>
</feature>
<feature type="compositionally biased region" description="Low complexity" evidence="3">
    <location>
        <begin position="513"/>
        <end position="525"/>
    </location>
</feature>
<dbReference type="EMBL" id="BFEA01000896">
    <property type="protein sequence ID" value="GBG91335.1"/>
    <property type="molecule type" value="Genomic_DNA"/>
</dbReference>
<feature type="compositionally biased region" description="Acidic residues" evidence="3">
    <location>
        <begin position="1279"/>
        <end position="1296"/>
    </location>
</feature>
<feature type="region of interest" description="Disordered" evidence="3">
    <location>
        <begin position="275"/>
        <end position="352"/>
    </location>
</feature>
<feature type="compositionally biased region" description="Basic and acidic residues" evidence="3">
    <location>
        <begin position="990"/>
        <end position="1000"/>
    </location>
</feature>
<feature type="compositionally biased region" description="Polar residues" evidence="3">
    <location>
        <begin position="661"/>
        <end position="673"/>
    </location>
</feature>
<feature type="compositionally biased region" description="Low complexity" evidence="3">
    <location>
        <begin position="1050"/>
        <end position="1062"/>
    </location>
</feature>
<dbReference type="Gramene" id="GBG91335">
    <property type="protein sequence ID" value="GBG91335"/>
    <property type="gene ID" value="CBR_g52221"/>
</dbReference>
<evidence type="ECO:0000256" key="2">
    <source>
        <dbReference type="RuleBase" id="RU367034"/>
    </source>
</evidence>
<comment type="function">
    <text evidence="2">Involved in regulation of actin and microtubule organization. Part of a WAVE complex that activates the Arp2/3 complex.</text>
</comment>
<proteinExistence type="inferred from homology"/>
<keyword evidence="2" id="KW-0206">Cytoskeleton</keyword>
<feature type="compositionally biased region" description="Low complexity" evidence="3">
    <location>
        <begin position="1093"/>
        <end position="1109"/>
    </location>
</feature>
<sequence>MPITKFKLKNEPSADCPEVFRDADDDAGQLLDGVAMMSLLGIVRQLGEISDYAAEMFHDLYELTATTSLRGQALLQRVQHVEKKLPDVEDSLLSETNPLRFSREPGVDWNASISNEQSHFTRSILPAFIRRPYEECRGPPRFFLLDRFDKHGDGACMKRYSDPSIFKTEWAKGELSKAEREKRSRSMKKRKERAPGAAKVGKAAGGTSFAKPNGRVRYALLGPEALEAPMVPTTPSRSSLHAMSSALQPMFTPFEVEPSKQHSLRLQSPNVTPARGFHPSPARRFHPSPLVDIPRVRSHPTPVPAVSSTANGGRSRLARHGPGEGGEAQAVRTEEGNPWKEAEEGETWEKEDERERVWEEIEENQVVLQSSVNLSLTEPGLLGHSLLNLDEGEHLVVERRIRREDCNSGIDAMSELRLDDQTMLSESRQDLKSDRSDRWGRRSEVSASGSLPQRLDSRSASSRDGLSDTQSEVQTEIPWELRSEGWSEGWPENHSGIRSAARLASFVEKPLDARTGSGSARSRGGVDLSSWEAESNDGLDESKELLARYRGSPKSESWSWGRSEKPSLVFEPLSDPRPGTHFGRLPRGAAGQCSELNALGKRSPLDRRNEYRSDGQFVAAAALAVLDAIERCSDEEGNDDNEKAAMSAKPAAADVRCQEEVSYSENLSGNQSGEVPKPRRHDTSPQPGPDPDAAEKLGGLQRMSDSSLASGDCAQDSHLSSRSSSSLPGGTDSHLSSRSEITSESSKGGCIKNDADRCPAREVFKKGRQEIENGEVRVADLAAAQDRAAAAVVKEEGKSLKGEVVVAYGPPLVGDRTLAVMGTTTGDSVADKEDADDAGSLDGAEEKPGGGEVVEEEDFGSNGKTRRCAHSSSLDAPSTKKTSVCDWVMTSSSGGQVADSSVRVPGSKRRSLIRARSFVYSVEKKVDGKEDSLSSLERQNQLVEESERGELTYNSLELDSGGVGPITTTCHNMSSRNLAMEEGGSMGSSRVERSNGERRAAGNTRSVDGSHTADNGGELTSLAAVDVSGSKPEDTLTSPQHHTLLPFEHSSSTLATTSGGASPSPPSPFGSGIPPLVQSETPEIAMPLSPDEVSQCSHSGGVSGGVSQSDRTRLISGQRTLTAPSFSAVPPPPPRQPPVYACGKEVSRDCTAENGNHAGKHLRSSAENSAVDQSSYTRLGTRHHAVSDASSYHGPVDSCPMSGDSESSSTRRLSSLPAGECSQIDRSATHRQLNGGMNGRMEKCSVHSYSSSSHPYGIKSCSSALNGGAGGAKRRVDNEAEEQQQEEEEEEEEEVITTDAAQHAREEFEMTMRMPPPPPEVPPPPLPEMPLPPPPSAFLQKLNAGSRVGIGGAVRLPPATGVKLKAVVHSVAVTRDAILEEIVQHNRSMLRRVPSAASTTPSKPQSERDSLLEQIRTQAYSLRQTPVRERPPVKQEIDINVAAIFEKANAIRQALAGSDDDESESDTVSWND</sequence>
<feature type="region of interest" description="Disordered" evidence="3">
    <location>
        <begin position="1151"/>
        <end position="1240"/>
    </location>
</feature>
<keyword evidence="2" id="KW-0963">Cytoplasm</keyword>
<feature type="region of interest" description="Disordered" evidence="3">
    <location>
        <begin position="1391"/>
        <end position="1411"/>
    </location>
</feature>
<protein>
    <recommendedName>
        <fullName evidence="2">Protein SCAR</fullName>
    </recommendedName>
    <alternativeName>
        <fullName evidence="2">Protein WAVE</fullName>
    </alternativeName>
</protein>
<feature type="compositionally biased region" description="Polar residues" evidence="3">
    <location>
        <begin position="1003"/>
        <end position="1013"/>
    </location>
</feature>
<dbReference type="GO" id="GO:0003779">
    <property type="term" value="F:actin binding"/>
    <property type="evidence" value="ECO:0007669"/>
    <property type="project" value="UniProtKB-UniRule"/>
</dbReference>
<feature type="region of interest" description="Disordered" evidence="3">
    <location>
        <begin position="176"/>
        <end position="208"/>
    </location>
</feature>
<comment type="caution">
    <text evidence="4">The sequence shown here is derived from an EMBL/GenBank/DDBJ whole genome shotgun (WGS) entry which is preliminary data.</text>
</comment>
<feature type="compositionally biased region" description="Low complexity" evidence="3">
    <location>
        <begin position="1202"/>
        <end position="1216"/>
    </location>
</feature>
<feature type="region of interest" description="Disordered" evidence="3">
    <location>
        <begin position="633"/>
        <end position="758"/>
    </location>
</feature>
<dbReference type="InterPro" id="IPR028288">
    <property type="entry name" value="SCAR/WAVE_fam"/>
</dbReference>
<feature type="region of interest" description="Disordered" evidence="3">
    <location>
        <begin position="424"/>
        <end position="478"/>
    </location>
</feature>
<keyword evidence="2" id="KW-0009">Actin-binding</keyword>
<feature type="compositionally biased region" description="Polar residues" evidence="3">
    <location>
        <begin position="870"/>
        <end position="882"/>
    </location>
</feature>
<comment type="subcellular location">
    <subcellularLocation>
        <location evidence="2">Cytoplasm</location>
        <location evidence="2">Cytoskeleton</location>
    </subcellularLocation>
</comment>
<dbReference type="OrthoDB" id="1929108at2759"/>
<dbReference type="PANTHER" id="PTHR12902:SF1">
    <property type="entry name" value="WISKOTT-ALDRICH SYNDROME PROTEIN FAMILY MEMBER"/>
    <property type="match status" value="1"/>
</dbReference>
<dbReference type="GO" id="GO:0071933">
    <property type="term" value="F:Arp2/3 complex binding"/>
    <property type="evidence" value="ECO:0007669"/>
    <property type="project" value="TreeGrafter"/>
</dbReference>
<dbReference type="GO" id="GO:0034237">
    <property type="term" value="F:protein kinase A regulatory subunit binding"/>
    <property type="evidence" value="ECO:0007669"/>
    <property type="project" value="TreeGrafter"/>
</dbReference>
<dbReference type="GO" id="GO:2000601">
    <property type="term" value="P:positive regulation of Arp2/3 complex-mediated actin nucleation"/>
    <property type="evidence" value="ECO:0007669"/>
    <property type="project" value="TreeGrafter"/>
</dbReference>
<evidence type="ECO:0000313" key="5">
    <source>
        <dbReference type="Proteomes" id="UP000265515"/>
    </source>
</evidence>
<feature type="compositionally biased region" description="Low complexity" evidence="3">
    <location>
        <begin position="717"/>
        <end position="746"/>
    </location>
</feature>
<feature type="region of interest" description="Disordered" evidence="3">
    <location>
        <begin position="980"/>
        <end position="1017"/>
    </location>
</feature>
<comment type="similarity">
    <text evidence="1 2">Belongs to the SCAR/WAVE family.</text>
</comment>